<evidence type="ECO:0008006" key="4">
    <source>
        <dbReference type="Google" id="ProtNLM"/>
    </source>
</evidence>
<dbReference type="AlphaFoldDB" id="A0A3P1B583"/>
<gene>
    <name evidence="2" type="ORF">EG242_04715</name>
</gene>
<protein>
    <recommendedName>
        <fullName evidence="4">Bacterial Pleckstrin homology domain-containing protein</fullName>
    </recommendedName>
</protein>
<keyword evidence="1" id="KW-0472">Membrane</keyword>
<name>A0A3P1B583_9FLAO</name>
<accession>A0A3P1B583</accession>
<dbReference type="OrthoDB" id="582675at2"/>
<keyword evidence="3" id="KW-1185">Reference proteome</keyword>
<sequence>MKPLFTEKQRFTQWWIWLLIISTCFVPFIGIYKQFINGEPFGNNLMSNNSLILATVVSLSIIVLFLLMRLETKITKEGISFKFFPFVKRNYSYDEIETYKVINYGFVGGWGIRFTMKNGTVYNTKGTKGLFIKLKNGKTMVIGTQKPQELEKVVELLNCK</sequence>
<evidence type="ECO:0000256" key="1">
    <source>
        <dbReference type="SAM" id="Phobius"/>
    </source>
</evidence>
<dbReference type="RefSeq" id="WP_124898757.1">
    <property type="nucleotide sequence ID" value="NZ_RQTJ01000007.1"/>
</dbReference>
<keyword evidence="1" id="KW-1133">Transmembrane helix</keyword>
<feature type="transmembrane region" description="Helical" evidence="1">
    <location>
        <begin position="51"/>
        <end position="70"/>
    </location>
</feature>
<proteinExistence type="predicted"/>
<evidence type="ECO:0000313" key="2">
    <source>
        <dbReference type="EMBL" id="RRA95743.1"/>
    </source>
</evidence>
<keyword evidence="1" id="KW-0812">Transmembrane</keyword>
<reference evidence="2 3" key="1">
    <citation type="submission" date="2018-11" db="EMBL/GenBank/DDBJ databases">
        <title>Flavobacterium sp. nov., YIM 102796 draft genome.</title>
        <authorList>
            <person name="Li G."/>
            <person name="Jiang Y."/>
        </authorList>
    </citation>
    <scope>NUCLEOTIDE SEQUENCE [LARGE SCALE GENOMIC DNA]</scope>
    <source>
        <strain evidence="2 3">YIM 102796</strain>
    </source>
</reference>
<evidence type="ECO:0000313" key="3">
    <source>
        <dbReference type="Proteomes" id="UP000268372"/>
    </source>
</evidence>
<dbReference type="EMBL" id="RQTJ01000007">
    <property type="protein sequence ID" value="RRA95743.1"/>
    <property type="molecule type" value="Genomic_DNA"/>
</dbReference>
<feature type="transmembrane region" description="Helical" evidence="1">
    <location>
        <begin position="12"/>
        <end position="31"/>
    </location>
</feature>
<comment type="caution">
    <text evidence="2">The sequence shown here is derived from an EMBL/GenBank/DDBJ whole genome shotgun (WGS) entry which is preliminary data.</text>
</comment>
<organism evidence="2 3">
    <name type="scientific">Paenimyroides viscosum</name>
    <dbReference type="NCBI Taxonomy" id="2488729"/>
    <lineage>
        <taxon>Bacteria</taxon>
        <taxon>Pseudomonadati</taxon>
        <taxon>Bacteroidota</taxon>
        <taxon>Flavobacteriia</taxon>
        <taxon>Flavobacteriales</taxon>
        <taxon>Flavobacteriaceae</taxon>
        <taxon>Paenimyroides</taxon>
    </lineage>
</organism>
<dbReference type="Proteomes" id="UP000268372">
    <property type="component" value="Unassembled WGS sequence"/>
</dbReference>